<gene>
    <name evidence="6" type="ORF">DFQ06_1315</name>
    <name evidence="5" type="ORF">JCM19300_256</name>
</gene>
<comment type="caution">
    <text evidence="4">Lacks conserved residue(s) required for the propagation of feature annotation.</text>
</comment>
<keyword evidence="2 4" id="KW-0378">Hydrolase</keyword>
<accession>A0A090VCT5</accession>
<reference evidence="6 8" key="2">
    <citation type="submission" date="2019-03" db="EMBL/GenBank/DDBJ databases">
        <title>Genomic Encyclopedia of Type Strains, Phase III (KMG-III): the genomes of soil and plant-associated and newly described type strains.</title>
        <authorList>
            <person name="Whitman W."/>
        </authorList>
    </citation>
    <scope>NUCLEOTIDE SEQUENCE [LARGE SCALE GENOMIC DNA]</scope>
    <source>
        <strain evidence="6 8">CECT 8301</strain>
    </source>
</reference>
<reference evidence="5 7" key="1">
    <citation type="journal article" date="2014" name="Genome Announc.">
        <title>Draft Genome Sequences of Marine Flavobacterium Algibacter lectus Strains SS8 and NR4.</title>
        <authorList>
            <person name="Takatani N."/>
            <person name="Nakanishi M."/>
            <person name="Meirelles P."/>
            <person name="Mino S."/>
            <person name="Suda W."/>
            <person name="Oshima K."/>
            <person name="Hattori M."/>
            <person name="Ohkuma M."/>
            <person name="Hosokawa M."/>
            <person name="Miyashita K."/>
            <person name="Thompson F.L."/>
            <person name="Niwa A."/>
            <person name="Sawabe T."/>
            <person name="Sawabe T."/>
        </authorList>
    </citation>
    <scope>NUCLEOTIDE SEQUENCE [LARGE SCALE GENOMIC DNA]</scope>
    <source>
        <strain evidence="5 7">JCM 19300</strain>
    </source>
</reference>
<dbReference type="NCBIfam" id="TIGR00172">
    <property type="entry name" value="maf"/>
    <property type="match status" value="1"/>
</dbReference>
<feature type="active site" description="Proton acceptor" evidence="4">
    <location>
        <position position="77"/>
    </location>
</feature>
<accession>A0A4R8MK43</accession>
<dbReference type="EC" id="3.6.1.9" evidence="4"/>
<dbReference type="EMBL" id="BBNQ01000007">
    <property type="protein sequence ID" value="GAL62595.1"/>
    <property type="molecule type" value="Genomic_DNA"/>
</dbReference>
<evidence type="ECO:0000313" key="7">
    <source>
        <dbReference type="Proteomes" id="UP000029644"/>
    </source>
</evidence>
<comment type="caution">
    <text evidence="5">The sequence shown here is derived from an EMBL/GenBank/DDBJ whole genome shotgun (WGS) entry which is preliminary data.</text>
</comment>
<dbReference type="GO" id="GO:0047429">
    <property type="term" value="F:nucleoside triphosphate diphosphatase activity"/>
    <property type="evidence" value="ECO:0007669"/>
    <property type="project" value="UniProtKB-EC"/>
</dbReference>
<dbReference type="PANTHER" id="PTHR43213">
    <property type="entry name" value="BIFUNCTIONAL DTTP/UTP PYROPHOSPHATASE/METHYLTRANSFERASE PROTEIN-RELATED"/>
    <property type="match status" value="1"/>
</dbReference>
<dbReference type="InterPro" id="IPR029001">
    <property type="entry name" value="ITPase-like_fam"/>
</dbReference>
<comment type="function">
    <text evidence="4">Nucleoside triphosphate pyrophosphatase that hydrolyzes dTTP and UTP. May have a dual role in cell division arrest and in preventing the incorporation of modified nucleotides into cellular nucleic acids.</text>
</comment>
<comment type="catalytic activity">
    <reaction evidence="4">
        <text>UTP + H2O = UMP + diphosphate + H(+)</text>
        <dbReference type="Rhea" id="RHEA:29395"/>
        <dbReference type="ChEBI" id="CHEBI:15377"/>
        <dbReference type="ChEBI" id="CHEBI:15378"/>
        <dbReference type="ChEBI" id="CHEBI:33019"/>
        <dbReference type="ChEBI" id="CHEBI:46398"/>
        <dbReference type="ChEBI" id="CHEBI:57865"/>
        <dbReference type="EC" id="3.6.1.9"/>
    </reaction>
</comment>
<keyword evidence="3 4" id="KW-0546">Nucleotide metabolism</keyword>
<comment type="catalytic activity">
    <reaction evidence="4">
        <text>dTTP + H2O = dTMP + diphosphate + H(+)</text>
        <dbReference type="Rhea" id="RHEA:28534"/>
        <dbReference type="ChEBI" id="CHEBI:15377"/>
        <dbReference type="ChEBI" id="CHEBI:15378"/>
        <dbReference type="ChEBI" id="CHEBI:33019"/>
        <dbReference type="ChEBI" id="CHEBI:37568"/>
        <dbReference type="ChEBI" id="CHEBI:63528"/>
        <dbReference type="EC" id="3.6.1.9"/>
    </reaction>
</comment>
<protein>
    <recommendedName>
        <fullName evidence="4">dTTP/UTP pyrophosphatase</fullName>
        <shortName evidence="4">dTTPase/UTPase</shortName>
        <ecNumber evidence="4">3.6.1.9</ecNumber>
    </recommendedName>
    <alternativeName>
        <fullName evidence="4">Nucleoside triphosphate pyrophosphatase</fullName>
    </alternativeName>
    <alternativeName>
        <fullName evidence="4">Nucleotide pyrophosphatase</fullName>
        <shortName evidence="4">Nucleotide PPase</shortName>
    </alternativeName>
</protein>
<dbReference type="SUPFAM" id="SSF52972">
    <property type="entry name" value="ITPase-like"/>
    <property type="match status" value="1"/>
</dbReference>
<evidence type="ECO:0000256" key="3">
    <source>
        <dbReference type="ARBA" id="ARBA00023080"/>
    </source>
</evidence>
<evidence type="ECO:0000256" key="2">
    <source>
        <dbReference type="ARBA" id="ARBA00022801"/>
    </source>
</evidence>
<organism evidence="5 7">
    <name type="scientific">Algibacter lectus</name>
    <dbReference type="NCBI Taxonomy" id="221126"/>
    <lineage>
        <taxon>Bacteria</taxon>
        <taxon>Pseudomonadati</taxon>
        <taxon>Bacteroidota</taxon>
        <taxon>Flavobacteriia</taxon>
        <taxon>Flavobacteriales</taxon>
        <taxon>Flavobacteriaceae</taxon>
        <taxon>Algibacter</taxon>
    </lineage>
</organism>
<dbReference type="Pfam" id="PF02545">
    <property type="entry name" value="Maf"/>
    <property type="match status" value="1"/>
</dbReference>
<dbReference type="GO" id="GO:0009117">
    <property type="term" value="P:nucleotide metabolic process"/>
    <property type="evidence" value="ECO:0007669"/>
    <property type="project" value="UniProtKB-KW"/>
</dbReference>
<dbReference type="HAMAP" id="MF_00528">
    <property type="entry name" value="Maf"/>
    <property type="match status" value="1"/>
</dbReference>
<dbReference type="InterPro" id="IPR003697">
    <property type="entry name" value="Maf-like"/>
</dbReference>
<keyword evidence="4" id="KW-0963">Cytoplasm</keyword>
<comment type="subcellular location">
    <subcellularLocation>
        <location evidence="4">Cytoplasm</location>
    </subcellularLocation>
</comment>
<sequence length="198" mass="22516">MLKEKLKNYNIILASGSPRRQQFFKDLGLDFEIRLKPVKEEFPNRLTHFEISDYLAQLKAAPFKDELQPNDILITSDTIVWHNNKALGKPTDEADAFQILKSLSNATHEVITSVCFTTKTTSKTLYSVTKVSFKDFTDEEILYYIKTAKPFDKAGAYGIQEWIGQVGVTKLEGSYFNVMGLPTHLVYQTLNKLAEQPA</sequence>
<evidence type="ECO:0000256" key="4">
    <source>
        <dbReference type="HAMAP-Rule" id="MF_00528"/>
    </source>
</evidence>
<proteinExistence type="inferred from homology"/>
<evidence type="ECO:0000313" key="8">
    <source>
        <dbReference type="Proteomes" id="UP000294824"/>
    </source>
</evidence>
<dbReference type="EMBL" id="SORL01000007">
    <property type="protein sequence ID" value="TDY64406.1"/>
    <property type="molecule type" value="Genomic_DNA"/>
</dbReference>
<dbReference type="GO" id="GO:0005737">
    <property type="term" value="C:cytoplasm"/>
    <property type="evidence" value="ECO:0007669"/>
    <property type="project" value="UniProtKB-SubCell"/>
</dbReference>
<dbReference type="Proteomes" id="UP000029644">
    <property type="component" value="Unassembled WGS sequence"/>
</dbReference>
<dbReference type="Gene3D" id="3.90.950.10">
    <property type="match status" value="1"/>
</dbReference>
<dbReference type="PANTHER" id="PTHR43213:SF5">
    <property type="entry name" value="BIFUNCTIONAL DTTP_UTP PYROPHOSPHATASE_METHYLTRANSFERASE PROTEIN-RELATED"/>
    <property type="match status" value="1"/>
</dbReference>
<evidence type="ECO:0000256" key="1">
    <source>
        <dbReference type="ARBA" id="ARBA00001968"/>
    </source>
</evidence>
<keyword evidence="8" id="KW-1185">Reference proteome</keyword>
<evidence type="ECO:0000313" key="6">
    <source>
        <dbReference type="EMBL" id="TDY64406.1"/>
    </source>
</evidence>
<dbReference type="RefSeq" id="WP_042504514.1">
    <property type="nucleotide sequence ID" value="NZ_BBNQ01000007.1"/>
</dbReference>
<name>A0A090VCT5_9FLAO</name>
<evidence type="ECO:0000313" key="5">
    <source>
        <dbReference type="EMBL" id="GAL62595.1"/>
    </source>
</evidence>
<feature type="site" description="Important for substrate specificity" evidence="4">
    <location>
        <position position="160"/>
    </location>
</feature>
<dbReference type="PIRSF" id="PIRSF006305">
    <property type="entry name" value="Maf"/>
    <property type="match status" value="1"/>
</dbReference>
<comment type="cofactor">
    <cofactor evidence="1 4">
        <name>a divalent metal cation</name>
        <dbReference type="ChEBI" id="CHEBI:60240"/>
    </cofactor>
</comment>
<dbReference type="OrthoDB" id="9807767at2"/>
<dbReference type="Proteomes" id="UP000294824">
    <property type="component" value="Unassembled WGS sequence"/>
</dbReference>
<feature type="site" description="Important for substrate specificity" evidence="4">
    <location>
        <position position="19"/>
    </location>
</feature>
<feature type="site" description="Important for substrate specificity" evidence="4">
    <location>
        <position position="78"/>
    </location>
</feature>
<dbReference type="AlphaFoldDB" id="A0A090VCT5"/>
<comment type="similarity">
    <text evidence="4">Belongs to the Maf family. YhdE subfamily.</text>
</comment>
<dbReference type="CDD" id="cd00555">
    <property type="entry name" value="Maf"/>
    <property type="match status" value="1"/>
</dbReference>